<proteinExistence type="predicted"/>
<dbReference type="Gramene" id="KXG27685">
    <property type="protein sequence ID" value="KXG27685"/>
    <property type="gene ID" value="SORBI_3005G026700"/>
</dbReference>
<evidence type="ECO:0000256" key="1">
    <source>
        <dbReference type="SAM" id="MobiDB-lite"/>
    </source>
</evidence>
<evidence type="ECO:0000313" key="2">
    <source>
        <dbReference type="EMBL" id="KXG27685.1"/>
    </source>
</evidence>
<reference evidence="2 3" key="1">
    <citation type="journal article" date="2009" name="Nature">
        <title>The Sorghum bicolor genome and the diversification of grasses.</title>
        <authorList>
            <person name="Paterson A.H."/>
            <person name="Bowers J.E."/>
            <person name="Bruggmann R."/>
            <person name="Dubchak I."/>
            <person name="Grimwood J."/>
            <person name="Gundlach H."/>
            <person name="Haberer G."/>
            <person name="Hellsten U."/>
            <person name="Mitros T."/>
            <person name="Poliakov A."/>
            <person name="Schmutz J."/>
            <person name="Spannagl M."/>
            <person name="Tang H."/>
            <person name="Wang X."/>
            <person name="Wicker T."/>
            <person name="Bharti A.K."/>
            <person name="Chapman J."/>
            <person name="Feltus F.A."/>
            <person name="Gowik U."/>
            <person name="Grigoriev I.V."/>
            <person name="Lyons E."/>
            <person name="Maher C.A."/>
            <person name="Martis M."/>
            <person name="Narechania A."/>
            <person name="Otillar R.P."/>
            <person name="Penning B.W."/>
            <person name="Salamov A.A."/>
            <person name="Wang Y."/>
            <person name="Zhang L."/>
            <person name="Carpita N.C."/>
            <person name="Freeling M."/>
            <person name="Gingle A.R."/>
            <person name="Hash C.T."/>
            <person name="Keller B."/>
            <person name="Klein P."/>
            <person name="Kresovich S."/>
            <person name="McCann M.C."/>
            <person name="Ming R."/>
            <person name="Peterson D.G."/>
            <person name="Mehboob-ur-Rahman"/>
            <person name="Ware D."/>
            <person name="Westhoff P."/>
            <person name="Mayer K.F."/>
            <person name="Messing J."/>
            <person name="Rokhsar D.S."/>
        </authorList>
    </citation>
    <scope>NUCLEOTIDE SEQUENCE [LARGE SCALE GENOMIC DNA]</scope>
    <source>
        <strain evidence="3">cv. BTx623</strain>
    </source>
</reference>
<gene>
    <name evidence="2" type="ORF">SORBI_3005G026700</name>
</gene>
<dbReference type="AlphaFoldDB" id="A0A1B6PPU3"/>
<feature type="region of interest" description="Disordered" evidence="1">
    <location>
        <begin position="1"/>
        <end position="70"/>
    </location>
</feature>
<dbReference type="Proteomes" id="UP000000768">
    <property type="component" value="Chromosome 5"/>
</dbReference>
<feature type="compositionally biased region" description="Low complexity" evidence="1">
    <location>
        <begin position="14"/>
        <end position="26"/>
    </location>
</feature>
<keyword evidence="3" id="KW-1185">Reference proteome</keyword>
<reference evidence="3" key="3">
    <citation type="journal article" date="2018" name="Plant J.">
        <title>The Sorghum bicolor reference genome: improved assembly, gene annotations, a transcriptome atlas, and signatures of genome organization.</title>
        <authorList>
            <person name="McCormick R.F."/>
            <person name="Truong S.K."/>
            <person name="Sreedasyam A."/>
            <person name="Jenkins J."/>
            <person name="Shu S."/>
            <person name="Sims D."/>
            <person name="Kennedy M."/>
            <person name="Amirebrahimi M."/>
            <person name="Weers B.D."/>
            <person name="McKinley B."/>
            <person name="Mattison A."/>
            <person name="Morishige D.T."/>
            <person name="Grimwood J."/>
            <person name="Schmutz J."/>
            <person name="Mullet J.E."/>
        </authorList>
    </citation>
    <scope>NUCLEOTIDE SEQUENCE [LARGE SCALE GENOMIC DNA]</scope>
    <source>
        <strain evidence="3">cv. BTx623</strain>
    </source>
</reference>
<accession>A0A1B6PPU3</accession>
<dbReference type="EMBL" id="CM000764">
    <property type="protein sequence ID" value="OQU82825.1"/>
    <property type="molecule type" value="Genomic_DNA"/>
</dbReference>
<name>A0A1B6PPU3_SORBI</name>
<dbReference type="EMBL" id="CM000764">
    <property type="protein sequence ID" value="KXG27685.1"/>
    <property type="molecule type" value="Genomic_DNA"/>
</dbReference>
<dbReference type="InParanoid" id="A0A1B6PPU3"/>
<reference evidence="2" key="2">
    <citation type="submission" date="2017-02" db="EMBL/GenBank/DDBJ databases">
        <title>WGS assembly of Sorghum bicolor.</title>
        <authorList>
            <person name="Paterson A."/>
            <person name="Mullet J."/>
            <person name="Bowers J."/>
            <person name="Bruggmann R."/>
            <person name="Dubchak I."/>
            <person name="Grimwood J."/>
            <person name="Gundlach H."/>
            <person name="Haberer G."/>
            <person name="Hellsten U."/>
            <person name="Mitros T."/>
            <person name="Poliakov A."/>
            <person name="Schmutz J."/>
            <person name="Spannagl M."/>
            <person name="Tang H."/>
            <person name="Wang X."/>
            <person name="Wicker T."/>
            <person name="Bharti A."/>
            <person name="Chapman J."/>
            <person name="Feltus F."/>
            <person name="Gowik U."/>
            <person name="Grigoriev I."/>
            <person name="Lyons E."/>
            <person name="Maher C."/>
            <person name="Martis M."/>
            <person name="Narechania A."/>
            <person name="Otillar R."/>
            <person name="Penning B."/>
            <person name="Salamov A."/>
            <person name="Wang Y."/>
            <person name="Zhang L."/>
            <person name="Carpita N."/>
            <person name="Freeling M."/>
            <person name="Gingle A."/>
            <person name="Hash C."/>
            <person name="Keller B."/>
            <person name="Klein P."/>
            <person name="Kresovich S."/>
            <person name="Mccann M."/>
            <person name="Ming R."/>
            <person name="Peterson D."/>
            <person name="Rahman M."/>
            <person name="Ware D."/>
            <person name="Westhoff P."/>
            <person name="Mayer K."/>
            <person name="Messing J."/>
            <person name="Sims D."/>
            <person name="Jenkins J."/>
            <person name="Shu S."/>
            <person name="Rokhsar D."/>
        </authorList>
    </citation>
    <scope>NUCLEOTIDE SEQUENCE</scope>
</reference>
<sequence length="70" mass="7477">MKLRPLATPSNTGRRPTTAAPTTTLLSRNIDDLRCLGWNSEEEGNGDGATESEATTESGGSREKTSEQQP</sequence>
<feature type="compositionally biased region" description="Basic and acidic residues" evidence="1">
    <location>
        <begin position="60"/>
        <end position="70"/>
    </location>
</feature>
<organism evidence="2 3">
    <name type="scientific">Sorghum bicolor</name>
    <name type="common">Sorghum</name>
    <name type="synonym">Sorghum vulgare</name>
    <dbReference type="NCBI Taxonomy" id="4558"/>
    <lineage>
        <taxon>Eukaryota</taxon>
        <taxon>Viridiplantae</taxon>
        <taxon>Streptophyta</taxon>
        <taxon>Embryophyta</taxon>
        <taxon>Tracheophyta</taxon>
        <taxon>Spermatophyta</taxon>
        <taxon>Magnoliopsida</taxon>
        <taxon>Liliopsida</taxon>
        <taxon>Poales</taxon>
        <taxon>Poaceae</taxon>
        <taxon>PACMAD clade</taxon>
        <taxon>Panicoideae</taxon>
        <taxon>Andropogonodae</taxon>
        <taxon>Andropogoneae</taxon>
        <taxon>Sorghinae</taxon>
        <taxon>Sorghum</taxon>
    </lineage>
</organism>
<protein>
    <submittedName>
        <fullName evidence="2">Uncharacterized protein</fullName>
    </submittedName>
</protein>
<evidence type="ECO:0000313" key="3">
    <source>
        <dbReference type="Proteomes" id="UP000000768"/>
    </source>
</evidence>
<dbReference type="Gramene" id="OQU82825">
    <property type="protein sequence ID" value="OQU82825"/>
    <property type="gene ID" value="SORBI_3005G026700"/>
</dbReference>